<dbReference type="PANTHER" id="PTHR46915">
    <property type="entry name" value="UBIQUITIN-LIKE PROTEASE 4-RELATED"/>
    <property type="match status" value="1"/>
</dbReference>
<gene>
    <name evidence="7" type="ORF">PRUPE_5G156800</name>
</gene>
<sequence length="323" mass="38470">MSKRKPNKNKGPAIIDLDLDSSDLDSPISELFRYEVSKHRSCWRHVFAYLIVQKKKLALKDIELIKKRYPCLLEFPCRFHRGERLKRKGKREEMKELRPPKDAKNAVSRKKEKLDSQAFECKEKLGSEAFDRYFQNLWKNLSEDKRTSFAYLDCMWFSLYLQPSSRDKVLTWIKKKHIFSKKYVIVPIVCWGHWNLLIFCHFGESEQSETHKPCMLLLDSLENADPRRYEPDIRKFVLDIYEAEGRSETKDFIYRIPFLVPKVPQQRNDVECGNFVLYYINLFIEGAPENFSIEGGYPYFMKKNWFTPEGLECFCQQLYSSSE</sequence>
<dbReference type="InterPro" id="IPR038765">
    <property type="entry name" value="Papain-like_cys_pep_sf"/>
</dbReference>
<organism evidence="7 8">
    <name type="scientific">Prunus persica</name>
    <name type="common">Peach</name>
    <name type="synonym">Amygdalus persica</name>
    <dbReference type="NCBI Taxonomy" id="3760"/>
    <lineage>
        <taxon>Eukaryota</taxon>
        <taxon>Viridiplantae</taxon>
        <taxon>Streptophyta</taxon>
        <taxon>Embryophyta</taxon>
        <taxon>Tracheophyta</taxon>
        <taxon>Spermatophyta</taxon>
        <taxon>Magnoliopsida</taxon>
        <taxon>eudicotyledons</taxon>
        <taxon>Gunneridae</taxon>
        <taxon>Pentapetalae</taxon>
        <taxon>rosids</taxon>
        <taxon>fabids</taxon>
        <taxon>Rosales</taxon>
        <taxon>Rosaceae</taxon>
        <taxon>Amygdaloideae</taxon>
        <taxon>Amygdaleae</taxon>
        <taxon>Prunus</taxon>
    </lineage>
</organism>
<dbReference type="PANTHER" id="PTHR46915:SF6">
    <property type="entry name" value="CYSTEINE PROTEINASES SUPERFAMILY PROTEIN"/>
    <property type="match status" value="1"/>
</dbReference>
<evidence type="ECO:0000313" key="7">
    <source>
        <dbReference type="EMBL" id="ONI08069.1"/>
    </source>
</evidence>
<comment type="similarity">
    <text evidence="1">Belongs to the peptidase C48 family.</text>
</comment>
<dbReference type="AlphaFoldDB" id="A0A251P962"/>
<dbReference type="SMR" id="A0A251P962"/>
<dbReference type="PROSITE" id="PS50600">
    <property type="entry name" value="ULP_PROTEASE"/>
    <property type="match status" value="1"/>
</dbReference>
<reference evidence="7 8" key="1">
    <citation type="journal article" date="2013" name="Nat. Genet.">
        <title>The high-quality draft genome of peach (Prunus persica) identifies unique patterns of genetic diversity, domestication and genome evolution.</title>
        <authorList>
            <consortium name="International Peach Genome Initiative"/>
            <person name="Verde I."/>
            <person name="Abbott A.G."/>
            <person name="Scalabrin S."/>
            <person name="Jung S."/>
            <person name="Shu S."/>
            <person name="Marroni F."/>
            <person name="Zhebentyayeva T."/>
            <person name="Dettori M.T."/>
            <person name="Grimwood J."/>
            <person name="Cattonaro F."/>
            <person name="Zuccolo A."/>
            <person name="Rossini L."/>
            <person name="Jenkins J."/>
            <person name="Vendramin E."/>
            <person name="Meisel L.A."/>
            <person name="Decroocq V."/>
            <person name="Sosinski B."/>
            <person name="Prochnik S."/>
            <person name="Mitros T."/>
            <person name="Policriti A."/>
            <person name="Cipriani G."/>
            <person name="Dondini L."/>
            <person name="Ficklin S."/>
            <person name="Goodstein D.M."/>
            <person name="Xuan P."/>
            <person name="Del Fabbro C."/>
            <person name="Aramini V."/>
            <person name="Copetti D."/>
            <person name="Gonzalez S."/>
            <person name="Horner D.S."/>
            <person name="Falchi R."/>
            <person name="Lucas S."/>
            <person name="Mica E."/>
            <person name="Maldonado J."/>
            <person name="Lazzari B."/>
            <person name="Bielenberg D."/>
            <person name="Pirona R."/>
            <person name="Miculan M."/>
            <person name="Barakat A."/>
            <person name="Testolin R."/>
            <person name="Stella A."/>
            <person name="Tartarini S."/>
            <person name="Tonutti P."/>
            <person name="Arus P."/>
            <person name="Orellana A."/>
            <person name="Wells C."/>
            <person name="Main D."/>
            <person name="Vizzotto G."/>
            <person name="Silva H."/>
            <person name="Salamini F."/>
            <person name="Schmutz J."/>
            <person name="Morgante M."/>
            <person name="Rokhsar D.S."/>
        </authorList>
    </citation>
    <scope>NUCLEOTIDE SEQUENCE [LARGE SCALE GENOMIC DNA]</scope>
    <source>
        <strain evidence="8">cv. Nemared</strain>
    </source>
</reference>
<dbReference type="InterPro" id="IPR003653">
    <property type="entry name" value="Peptidase_C48_C"/>
</dbReference>
<accession>A0A251P962</accession>
<keyword evidence="4" id="KW-0788">Thiol protease</keyword>
<dbReference type="STRING" id="3760.A0A251P962"/>
<dbReference type="OrthoDB" id="1939479at2759"/>
<feature type="domain" description="Ubiquitin-like protease family profile" evidence="6">
    <location>
        <begin position="87"/>
        <end position="283"/>
    </location>
</feature>
<evidence type="ECO:0000259" key="6">
    <source>
        <dbReference type="PROSITE" id="PS50600"/>
    </source>
</evidence>
<dbReference type="eggNOG" id="KOG0779">
    <property type="taxonomic scope" value="Eukaryota"/>
</dbReference>
<keyword evidence="2" id="KW-0645">Protease</keyword>
<dbReference type="GO" id="GO:0016929">
    <property type="term" value="F:deSUMOylase activity"/>
    <property type="evidence" value="ECO:0000318"/>
    <property type="project" value="GO_Central"/>
</dbReference>
<feature type="compositionally biased region" description="Basic and acidic residues" evidence="5">
    <location>
        <begin position="90"/>
        <end position="104"/>
    </location>
</feature>
<name>A0A251P962_PRUPE</name>
<dbReference type="Gene3D" id="3.30.310.130">
    <property type="entry name" value="Ubiquitin-related"/>
    <property type="match status" value="1"/>
</dbReference>
<dbReference type="GO" id="GO:0006508">
    <property type="term" value="P:proteolysis"/>
    <property type="evidence" value="ECO:0007669"/>
    <property type="project" value="UniProtKB-KW"/>
</dbReference>
<evidence type="ECO:0000313" key="8">
    <source>
        <dbReference type="Proteomes" id="UP000006882"/>
    </source>
</evidence>
<protein>
    <recommendedName>
        <fullName evidence="6">Ubiquitin-like protease family profile domain-containing protein</fullName>
    </recommendedName>
</protein>
<evidence type="ECO:0000256" key="2">
    <source>
        <dbReference type="ARBA" id="ARBA00022670"/>
    </source>
</evidence>
<feature type="region of interest" description="Disordered" evidence="5">
    <location>
        <begin position="89"/>
        <end position="109"/>
    </location>
</feature>
<evidence type="ECO:0000256" key="1">
    <source>
        <dbReference type="ARBA" id="ARBA00005234"/>
    </source>
</evidence>
<dbReference type="Gramene" id="ONI08069">
    <property type="protein sequence ID" value="ONI08069"/>
    <property type="gene ID" value="PRUPE_5G156800"/>
</dbReference>
<dbReference type="Pfam" id="PF02902">
    <property type="entry name" value="Peptidase_C48"/>
    <property type="match status" value="1"/>
</dbReference>
<dbReference type="GO" id="GO:0070139">
    <property type="term" value="F:SUMO-specific endopeptidase activity"/>
    <property type="evidence" value="ECO:0000318"/>
    <property type="project" value="GO_Central"/>
</dbReference>
<dbReference type="GO" id="GO:0016926">
    <property type="term" value="P:protein desumoylation"/>
    <property type="evidence" value="ECO:0007669"/>
    <property type="project" value="UniProtKB-ARBA"/>
</dbReference>
<dbReference type="GO" id="GO:0005634">
    <property type="term" value="C:nucleus"/>
    <property type="evidence" value="ECO:0000318"/>
    <property type="project" value="GO_Central"/>
</dbReference>
<evidence type="ECO:0000256" key="3">
    <source>
        <dbReference type="ARBA" id="ARBA00022801"/>
    </source>
</evidence>
<proteinExistence type="inferred from homology"/>
<evidence type="ECO:0000256" key="4">
    <source>
        <dbReference type="ARBA" id="ARBA00022807"/>
    </source>
</evidence>
<evidence type="ECO:0000256" key="5">
    <source>
        <dbReference type="SAM" id="MobiDB-lite"/>
    </source>
</evidence>
<keyword evidence="8" id="KW-1185">Reference proteome</keyword>
<dbReference type="Gene3D" id="1.10.418.20">
    <property type="match status" value="1"/>
</dbReference>
<dbReference type="Proteomes" id="UP000006882">
    <property type="component" value="Chromosome G5"/>
</dbReference>
<dbReference type="EMBL" id="CM007655">
    <property type="protein sequence ID" value="ONI08069.1"/>
    <property type="molecule type" value="Genomic_DNA"/>
</dbReference>
<dbReference type="SUPFAM" id="SSF54001">
    <property type="entry name" value="Cysteine proteinases"/>
    <property type="match status" value="1"/>
</dbReference>
<keyword evidence="3" id="KW-0378">Hydrolase</keyword>